<protein>
    <submittedName>
        <fullName evidence="11">Cell 5A endo-1,4-betaglucanase</fullName>
    </submittedName>
</protein>
<evidence type="ECO:0000313" key="12">
    <source>
        <dbReference type="Proteomes" id="UP000243579"/>
    </source>
</evidence>
<evidence type="ECO:0000256" key="3">
    <source>
        <dbReference type="ARBA" id="ARBA00023001"/>
    </source>
</evidence>
<comment type="similarity">
    <text evidence="1 7">Belongs to the glycosyl hydrolase 5 (cellulase A) family.</text>
</comment>
<keyword evidence="9" id="KW-0812">Transmembrane</keyword>
<comment type="caution">
    <text evidence="11">The sequence shown here is derived from an EMBL/GenBank/DDBJ whole genome shotgun (WGS) entry which is preliminary data.</text>
</comment>
<keyword evidence="5 7" id="KW-0326">Glycosidase</keyword>
<dbReference type="AlphaFoldDB" id="A0A1V9Z2K9"/>
<feature type="region of interest" description="Disordered" evidence="8">
    <location>
        <begin position="1"/>
        <end position="36"/>
    </location>
</feature>
<keyword evidence="9" id="KW-0472">Membrane</keyword>
<dbReference type="STRING" id="1202772.A0A1V9Z2K9"/>
<dbReference type="SUPFAM" id="SSF51445">
    <property type="entry name" value="(Trans)glycosidases"/>
    <property type="match status" value="1"/>
</dbReference>
<evidence type="ECO:0000256" key="5">
    <source>
        <dbReference type="ARBA" id="ARBA00023295"/>
    </source>
</evidence>
<evidence type="ECO:0000313" key="11">
    <source>
        <dbReference type="EMBL" id="OQR92132.1"/>
    </source>
</evidence>
<evidence type="ECO:0000256" key="6">
    <source>
        <dbReference type="ARBA" id="ARBA00023326"/>
    </source>
</evidence>
<evidence type="ECO:0000256" key="9">
    <source>
        <dbReference type="SAM" id="Phobius"/>
    </source>
</evidence>
<evidence type="ECO:0000259" key="10">
    <source>
        <dbReference type="Pfam" id="PF00150"/>
    </source>
</evidence>
<dbReference type="EMBL" id="JNBR01000480">
    <property type="protein sequence ID" value="OQR92132.1"/>
    <property type="molecule type" value="Genomic_DNA"/>
</dbReference>
<evidence type="ECO:0000256" key="8">
    <source>
        <dbReference type="SAM" id="MobiDB-lite"/>
    </source>
</evidence>
<dbReference type="OrthoDB" id="442731at2759"/>
<dbReference type="GO" id="GO:0004553">
    <property type="term" value="F:hydrolase activity, hydrolyzing O-glycosyl compounds"/>
    <property type="evidence" value="ECO:0007669"/>
    <property type="project" value="InterPro"/>
</dbReference>
<evidence type="ECO:0000256" key="2">
    <source>
        <dbReference type="ARBA" id="ARBA00022801"/>
    </source>
</evidence>
<dbReference type="GO" id="GO:0030245">
    <property type="term" value="P:cellulose catabolic process"/>
    <property type="evidence" value="ECO:0007669"/>
    <property type="project" value="UniProtKB-KW"/>
</dbReference>
<keyword evidence="4" id="KW-0119">Carbohydrate metabolism</keyword>
<keyword evidence="2 7" id="KW-0378">Hydrolase</keyword>
<dbReference type="InterPro" id="IPR017853">
    <property type="entry name" value="GH"/>
</dbReference>
<evidence type="ECO:0000256" key="4">
    <source>
        <dbReference type="ARBA" id="ARBA00023277"/>
    </source>
</evidence>
<gene>
    <name evidence="11" type="ORF">ACHHYP_04052</name>
</gene>
<accession>A0A1V9Z2K9</accession>
<keyword evidence="3" id="KW-0136">Cellulose degradation</keyword>
<dbReference type="InterPro" id="IPR001547">
    <property type="entry name" value="Glyco_hydro_5"/>
</dbReference>
<dbReference type="Pfam" id="PF00150">
    <property type="entry name" value="Cellulase"/>
    <property type="match status" value="1"/>
</dbReference>
<dbReference type="PANTHER" id="PTHR35923:SF2">
    <property type="entry name" value="ENDOGLUCANASE"/>
    <property type="match status" value="1"/>
</dbReference>
<keyword evidence="12" id="KW-1185">Reference proteome</keyword>
<dbReference type="Proteomes" id="UP000243579">
    <property type="component" value="Unassembled WGS sequence"/>
</dbReference>
<feature type="transmembrane region" description="Helical" evidence="9">
    <location>
        <begin position="75"/>
        <end position="95"/>
    </location>
</feature>
<evidence type="ECO:0000256" key="7">
    <source>
        <dbReference type="RuleBase" id="RU361153"/>
    </source>
</evidence>
<keyword evidence="9" id="KW-1133">Transmembrane helix</keyword>
<feature type="domain" description="Glycoside hydrolase family 5" evidence="10">
    <location>
        <begin position="176"/>
        <end position="510"/>
    </location>
</feature>
<keyword evidence="6" id="KW-0624">Polysaccharide degradation</keyword>
<dbReference type="Gene3D" id="3.20.20.80">
    <property type="entry name" value="Glycosidases"/>
    <property type="match status" value="1"/>
</dbReference>
<dbReference type="PANTHER" id="PTHR35923">
    <property type="entry name" value="MAJOR EXTRACELLULAR ENDOGLUCANASE"/>
    <property type="match status" value="1"/>
</dbReference>
<organism evidence="11 12">
    <name type="scientific">Achlya hypogyna</name>
    <name type="common">Oomycete</name>
    <name type="synonym">Protoachlya hypogyna</name>
    <dbReference type="NCBI Taxonomy" id="1202772"/>
    <lineage>
        <taxon>Eukaryota</taxon>
        <taxon>Sar</taxon>
        <taxon>Stramenopiles</taxon>
        <taxon>Oomycota</taxon>
        <taxon>Saprolegniomycetes</taxon>
        <taxon>Saprolegniales</taxon>
        <taxon>Achlyaceae</taxon>
        <taxon>Achlya</taxon>
    </lineage>
</organism>
<reference evidence="11 12" key="1">
    <citation type="journal article" date="2014" name="Genome Biol. Evol.">
        <title>The secreted proteins of Achlya hypogyna and Thraustotheca clavata identify the ancestral oomycete secretome and reveal gene acquisitions by horizontal gene transfer.</title>
        <authorList>
            <person name="Misner I."/>
            <person name="Blouin N."/>
            <person name="Leonard G."/>
            <person name="Richards T.A."/>
            <person name="Lane C.E."/>
        </authorList>
    </citation>
    <scope>NUCLEOTIDE SEQUENCE [LARGE SCALE GENOMIC DNA]</scope>
    <source>
        <strain evidence="11 12">ATCC 48635</strain>
    </source>
</reference>
<name>A0A1V9Z2K9_ACHHY</name>
<proteinExistence type="inferred from homology"/>
<feature type="compositionally biased region" description="Polar residues" evidence="8">
    <location>
        <begin position="19"/>
        <end position="36"/>
    </location>
</feature>
<evidence type="ECO:0000256" key="1">
    <source>
        <dbReference type="ARBA" id="ARBA00005641"/>
    </source>
</evidence>
<sequence length="562" mass="62517">MDTRAGQYDRVATGEQESRGSSFTYSNSVRHSPSQQRLEPYASQRNIVAVPLDPVEAARSTKAAHKAYKGRIRTWPGVLLLMVIIGGAIAAIAYFSSVKGKEAHDRSFAVQKRLANERAIADGTHRDGSLDVDEDGRVNNPKVYPPTSCQLPDYQSKKGRIYAVAKNGTEVPIQIKGVNWFGMETGLRSPFGLWDNDQNGTTVYAVAKFLADNKFNSVRIPLCVESILSNKPPLANIINRVSNRALDMSSYLGLLQSVAQSLAYRQISVMISMHTLNLDNTGGSLWYGKGISADDFLDAIDMLTAALCSDKYWNILGIDVKNEPWEGTWGTGLKNDFKLGAELIGKRMLKGCPKWMAFVEGVNAQHSVVLDGKEFGYYDWFGGGLQKAGDYPIELPTANKVVYAPHYYNPAVFPQLYLYGGGTKTAKNEIVDYVELSDSKLQDRVAKTMNHMFGYLNDKQEAAVLLGEFAGLYTQDLHQYKTTQRCSEYTIKTMVGENYAGGYMWSLNPESAYQFNPADKYGNYIEGLLKTDWRTVNKPFLKAMAGMDAFQDLKMMPCFPNN</sequence>